<comment type="caution">
    <text evidence="1">The sequence shown here is derived from an EMBL/GenBank/DDBJ whole genome shotgun (WGS) entry which is preliminary data.</text>
</comment>
<reference evidence="1 2" key="1">
    <citation type="submission" date="2018-02" db="EMBL/GenBank/DDBJ databases">
        <title>Genomic Encyclopedia of Archaeal and Bacterial Type Strains, Phase II (KMG-II): from individual species to whole genera.</title>
        <authorList>
            <person name="Goeker M."/>
        </authorList>
    </citation>
    <scope>NUCLEOTIDE SEQUENCE [LARGE SCALE GENOMIC DNA]</scope>
    <source>
        <strain evidence="1 2">DSM 29526</strain>
    </source>
</reference>
<protein>
    <submittedName>
        <fullName evidence="1">Uncharacterized protein</fullName>
    </submittedName>
</protein>
<evidence type="ECO:0000313" key="1">
    <source>
        <dbReference type="EMBL" id="PPK88165.1"/>
    </source>
</evidence>
<accession>A0A2S6I9J0</accession>
<organism evidence="1 2">
    <name type="scientific">Neolewinella xylanilytica</name>
    <dbReference type="NCBI Taxonomy" id="1514080"/>
    <lineage>
        <taxon>Bacteria</taxon>
        <taxon>Pseudomonadati</taxon>
        <taxon>Bacteroidota</taxon>
        <taxon>Saprospiria</taxon>
        <taxon>Saprospirales</taxon>
        <taxon>Lewinellaceae</taxon>
        <taxon>Neolewinella</taxon>
    </lineage>
</organism>
<dbReference type="EMBL" id="PTJC01000005">
    <property type="protein sequence ID" value="PPK88165.1"/>
    <property type="molecule type" value="Genomic_DNA"/>
</dbReference>
<dbReference type="OrthoDB" id="9816539at2"/>
<gene>
    <name evidence="1" type="ORF">CLV84_1130</name>
</gene>
<dbReference type="Proteomes" id="UP000237662">
    <property type="component" value="Unassembled WGS sequence"/>
</dbReference>
<name>A0A2S6I9J0_9BACT</name>
<keyword evidence="2" id="KW-1185">Reference proteome</keyword>
<proteinExistence type="predicted"/>
<sequence length="541" mass="61164">MPTAFEDLSDQPLDDFEGLRPGQVHRLLHNFLDRGSIVRLSDADVPPPAAMPLVHFVRDLLDRLAERDIPLTKKGNLPAGLVKEWYATGLLPARDIDSGITKLSGEDDYLPAQVAKHLPLVMGWTKKRHNKLSLTAKGKKARALSEHAFFATLFRQHLKLFNLGWADGYPESSALQHVFGYLAYLLLLFGTEERPATFYGERLRRAFPLLERDFPGTQLTTALQLRLLEHYLAYYGLIGVKPNAGGPYHSPGVGTTIAFRKLFYLDRGAAPDPPTEEENYERQLRTALFDAEMGSQSYTSDELPLEMLEAFQEQVRQFEEQQAAQDTVTVRSLLGDMPILLPSDIPDNQIATREARRLTEALERVGILLVEDEAKELEPKDYYDYLHNLLLDFEIVPPPPGSRRALSFSEVVIASMDPIEALTEHFLLSLFRLDVPFPVDLLATEMRLANRLVPRQRGLDHLLNWRRQWREIVGLAFDVIDGPQVEPPTDRQAIQFYLVAYEVVNAASGEKEVFEGGGVMEFILEGEEWRVTGAQFPGFCL</sequence>
<evidence type="ECO:0000313" key="2">
    <source>
        <dbReference type="Proteomes" id="UP000237662"/>
    </source>
</evidence>
<dbReference type="AlphaFoldDB" id="A0A2S6I9J0"/>
<dbReference type="RefSeq" id="WP_104418738.1">
    <property type="nucleotide sequence ID" value="NZ_PTJC01000005.1"/>
</dbReference>